<dbReference type="AlphaFoldDB" id="A0A089P340"/>
<organism evidence="2 3">
    <name type="scientific">Methylobacterium oryzae CBMB20</name>
    <dbReference type="NCBI Taxonomy" id="693986"/>
    <lineage>
        <taxon>Bacteria</taxon>
        <taxon>Pseudomonadati</taxon>
        <taxon>Pseudomonadota</taxon>
        <taxon>Alphaproteobacteria</taxon>
        <taxon>Hyphomicrobiales</taxon>
        <taxon>Methylobacteriaceae</taxon>
        <taxon>Methylobacterium</taxon>
    </lineage>
</organism>
<proteinExistence type="predicted"/>
<keyword evidence="1" id="KW-0175">Coiled coil</keyword>
<gene>
    <name evidence="2" type="ORF">MOC_5440</name>
</gene>
<protein>
    <submittedName>
        <fullName evidence="2">Protein of unassigned function</fullName>
    </submittedName>
</protein>
<reference evidence="2 3" key="1">
    <citation type="journal article" date="2014" name="PLoS ONE">
        <title>Genome Information of Methylobacterium oryzae, a Plant-Probiotic Methylotroph in the Phyllosphere.</title>
        <authorList>
            <person name="Kwak M.J."/>
            <person name="Jeong H."/>
            <person name="Madhaiyan M."/>
            <person name="Lee Y."/>
            <person name="Sa T.M."/>
            <person name="Oh T.K."/>
            <person name="Kim J.F."/>
        </authorList>
    </citation>
    <scope>NUCLEOTIDE SEQUENCE [LARGE SCALE GENOMIC DNA]</scope>
    <source>
        <strain evidence="2 3">CBMB20</strain>
    </source>
</reference>
<evidence type="ECO:0000256" key="1">
    <source>
        <dbReference type="SAM" id="Coils"/>
    </source>
</evidence>
<dbReference type="Proteomes" id="UP000029492">
    <property type="component" value="Chromosome"/>
</dbReference>
<dbReference type="HOGENOM" id="CLU_038913_1_0_5"/>
<sequence>MPDPTLSRRELHDLVWSTPMSKLAARYGISDVGLKKACDRHQVPTPPRGYWAKLKAGHKPKQVPLSPVTDTRLDRIRLGSSSLALPEPVRLVIEAQKAERKRAFKPAQQPALIGSGPIADVHTAVRRTVQVLRRCKPTEPAVHAAGEGLCGVWVGRDSVERAVFVLDQLARLLAGKGAPLVPTGQAMKVLVGSDTAVLVLSERRRTVAHVPNAKELAEEARRQEQLERYWRNPTRWPQPPYGRVYPETDTIWTGELSIRIEGYSDGVRRTWADGRTQRLEDLIPLVVDGIDVLLAARKAQREAREEQARQWAELERRRKLASARREREKARLAFFDGLVALRRGADDIRRALSEIDSSLSASEGGQVARMMAWGETRLREMEEELQAARIEERLTVAKLFPGEDEDELSDPLGEPAPR</sequence>
<evidence type="ECO:0000313" key="3">
    <source>
        <dbReference type="Proteomes" id="UP000029492"/>
    </source>
</evidence>
<dbReference type="EMBL" id="CP003811">
    <property type="protein sequence ID" value="AIQ93195.1"/>
    <property type="molecule type" value="Genomic_DNA"/>
</dbReference>
<keyword evidence="3" id="KW-1185">Reference proteome</keyword>
<evidence type="ECO:0000313" key="2">
    <source>
        <dbReference type="EMBL" id="AIQ93195.1"/>
    </source>
</evidence>
<dbReference type="STRING" id="693986.MOC_5440"/>
<dbReference type="eggNOG" id="COG3064">
    <property type="taxonomic scope" value="Bacteria"/>
</dbReference>
<feature type="coiled-coil region" evidence="1">
    <location>
        <begin position="371"/>
        <end position="398"/>
    </location>
</feature>
<dbReference type="KEGG" id="mor:MOC_5440"/>
<name>A0A089P340_9HYPH</name>
<accession>A0A089P340</accession>